<dbReference type="InterPro" id="IPR051532">
    <property type="entry name" value="Ester_Hydrolysis_Enzymes"/>
</dbReference>
<organism evidence="3 4">
    <name type="scientific">Gemmatimonas phototrophica</name>
    <dbReference type="NCBI Taxonomy" id="1379270"/>
    <lineage>
        <taxon>Bacteria</taxon>
        <taxon>Pseudomonadati</taxon>
        <taxon>Gemmatimonadota</taxon>
        <taxon>Gemmatimonadia</taxon>
        <taxon>Gemmatimonadales</taxon>
        <taxon>Gemmatimonadaceae</taxon>
        <taxon>Gemmatimonas</taxon>
    </lineage>
</organism>
<name>A0A143BJJ4_9BACT</name>
<dbReference type="InterPro" id="IPR036514">
    <property type="entry name" value="SGNH_hydro_sf"/>
</dbReference>
<accession>A0A143BJJ4</accession>
<dbReference type="EMBL" id="CP011454">
    <property type="protein sequence ID" value="AMW05198.1"/>
    <property type="molecule type" value="Genomic_DNA"/>
</dbReference>
<feature type="domain" description="SGNH hydrolase-type esterase" evidence="2">
    <location>
        <begin position="71"/>
        <end position="232"/>
    </location>
</feature>
<dbReference type="STRING" id="1379270.GEMMAAP_11005"/>
<sequence length="252" mass="25922">MLTATAVGLASLQFLGACGGSEETNGRSGTNVPATTGDSSTRQALANASTAENTPPAGNRAAPGLPRVVLLGTSLTAGLGLSPEQAYPALLQAKADSVGLAVRVVNAGLSGETSAGALRRAAWVLDQPAALVVLEVGANDGLRGVDPDSTYANLVKLVETVRRTQPDARLALVQMEAPTNLGGDYTTRFHAAYVRAAEETGVPLWPFLLDRVAGVARLNQGDGIHPNEEGSKVVAKTMWGALEPALRALPRP</sequence>
<evidence type="ECO:0000313" key="4">
    <source>
        <dbReference type="Proteomes" id="UP000076404"/>
    </source>
</evidence>
<protein>
    <recommendedName>
        <fullName evidence="2">SGNH hydrolase-type esterase domain-containing protein</fullName>
    </recommendedName>
</protein>
<proteinExistence type="predicted"/>
<dbReference type="AlphaFoldDB" id="A0A143BJJ4"/>
<dbReference type="eggNOG" id="COG2755">
    <property type="taxonomic scope" value="Bacteria"/>
</dbReference>
<reference evidence="3 4" key="2">
    <citation type="journal article" date="2016" name="Environ. Microbiol. Rep.">
        <title>Metagenomic evidence for the presence of phototrophic Gemmatimonadetes bacteria in diverse environments.</title>
        <authorList>
            <person name="Zeng Y."/>
            <person name="Baumbach J."/>
            <person name="Barbosa E.G."/>
            <person name="Azevedo V."/>
            <person name="Zhang C."/>
            <person name="Koblizek M."/>
        </authorList>
    </citation>
    <scope>NUCLEOTIDE SEQUENCE [LARGE SCALE GENOMIC DNA]</scope>
    <source>
        <strain evidence="3 4">AP64</strain>
    </source>
</reference>
<dbReference type="OrthoDB" id="9786188at2"/>
<evidence type="ECO:0000313" key="3">
    <source>
        <dbReference type="EMBL" id="AMW05198.1"/>
    </source>
</evidence>
<dbReference type="InterPro" id="IPR013830">
    <property type="entry name" value="SGNH_hydro"/>
</dbReference>
<evidence type="ECO:0000256" key="1">
    <source>
        <dbReference type="SAM" id="MobiDB-lite"/>
    </source>
</evidence>
<feature type="compositionally biased region" description="Polar residues" evidence="1">
    <location>
        <begin position="22"/>
        <end position="53"/>
    </location>
</feature>
<reference evidence="3 4" key="1">
    <citation type="journal article" date="2014" name="Proc. Natl. Acad. Sci. U.S.A.">
        <title>Functional type 2 photosynthetic reaction centers found in the rare bacterial phylum Gemmatimonadetes.</title>
        <authorList>
            <person name="Zeng Y."/>
            <person name="Feng F."/>
            <person name="Medova H."/>
            <person name="Dean J."/>
            <person name="Koblizek M."/>
        </authorList>
    </citation>
    <scope>NUCLEOTIDE SEQUENCE [LARGE SCALE GENOMIC DNA]</scope>
    <source>
        <strain evidence="3 4">AP64</strain>
    </source>
</reference>
<keyword evidence="4" id="KW-1185">Reference proteome</keyword>
<dbReference type="GO" id="GO:0004622">
    <property type="term" value="F:phosphatidylcholine lysophospholipase activity"/>
    <property type="evidence" value="ECO:0007669"/>
    <property type="project" value="TreeGrafter"/>
</dbReference>
<dbReference type="Pfam" id="PF13472">
    <property type="entry name" value="Lipase_GDSL_2"/>
    <property type="match status" value="1"/>
</dbReference>
<feature type="region of interest" description="Disordered" evidence="1">
    <location>
        <begin position="20"/>
        <end position="63"/>
    </location>
</feature>
<dbReference type="PANTHER" id="PTHR30383:SF24">
    <property type="entry name" value="THIOESTERASE 1_PROTEASE 1_LYSOPHOSPHOLIPASE L1"/>
    <property type="match status" value="1"/>
</dbReference>
<gene>
    <name evidence="3" type="ORF">GEMMAAP_11005</name>
</gene>
<dbReference type="RefSeq" id="WP_053334141.1">
    <property type="nucleotide sequence ID" value="NZ_CP011454.1"/>
</dbReference>
<dbReference type="CDD" id="cd01822">
    <property type="entry name" value="Lysophospholipase_L1_like"/>
    <property type="match status" value="1"/>
</dbReference>
<dbReference type="KEGG" id="gph:GEMMAAP_11005"/>
<dbReference type="Gene3D" id="3.40.50.1110">
    <property type="entry name" value="SGNH hydrolase"/>
    <property type="match status" value="1"/>
</dbReference>
<evidence type="ECO:0000259" key="2">
    <source>
        <dbReference type="Pfam" id="PF13472"/>
    </source>
</evidence>
<dbReference type="PANTHER" id="PTHR30383">
    <property type="entry name" value="THIOESTERASE 1/PROTEASE 1/LYSOPHOSPHOLIPASE L1"/>
    <property type="match status" value="1"/>
</dbReference>
<dbReference type="SUPFAM" id="SSF52266">
    <property type="entry name" value="SGNH hydrolase"/>
    <property type="match status" value="1"/>
</dbReference>
<dbReference type="Proteomes" id="UP000076404">
    <property type="component" value="Chromosome"/>
</dbReference>